<dbReference type="Pfam" id="PF00571">
    <property type="entry name" value="CBS"/>
    <property type="match status" value="2"/>
</dbReference>
<dbReference type="CDD" id="cd03294">
    <property type="entry name" value="ABC_Pro_Gly_Betaine"/>
    <property type="match status" value="1"/>
</dbReference>
<dbReference type="Proteomes" id="UP001607125">
    <property type="component" value="Unassembled WGS sequence"/>
</dbReference>
<dbReference type="GO" id="GO:0005524">
    <property type="term" value="F:ATP binding"/>
    <property type="evidence" value="ECO:0007669"/>
    <property type="project" value="UniProtKB-KW"/>
</dbReference>
<keyword evidence="12" id="KW-1185">Reference proteome</keyword>
<accession>A0ABW7IQE9</accession>
<evidence type="ECO:0000256" key="8">
    <source>
        <dbReference type="SAM" id="MobiDB-lite"/>
    </source>
</evidence>
<comment type="caution">
    <text evidence="11">The sequence shown here is derived from an EMBL/GenBank/DDBJ whole genome shotgun (WGS) entry which is preliminary data.</text>
</comment>
<keyword evidence="5" id="KW-0029">Amino-acid transport</keyword>
<dbReference type="PROSITE" id="PS50893">
    <property type="entry name" value="ABC_TRANSPORTER_2"/>
    <property type="match status" value="1"/>
</dbReference>
<dbReference type="SUPFAM" id="SSF54631">
    <property type="entry name" value="CBS-domain pair"/>
    <property type="match status" value="1"/>
</dbReference>
<evidence type="ECO:0000313" key="12">
    <source>
        <dbReference type="Proteomes" id="UP001607125"/>
    </source>
</evidence>
<feature type="domain" description="CBS" evidence="10">
    <location>
        <begin position="343"/>
        <end position="398"/>
    </location>
</feature>
<dbReference type="PROSITE" id="PS51371">
    <property type="entry name" value="CBS"/>
    <property type="match status" value="2"/>
</dbReference>
<keyword evidence="7" id="KW-1003">Cell membrane</keyword>
<dbReference type="PANTHER" id="PTHR43869:SF1">
    <property type="entry name" value="GLYCINE BETAINE_PROLINE BETAINE TRANSPORT SYSTEM ATP-BINDING PROTEIN PROV"/>
    <property type="match status" value="1"/>
</dbReference>
<evidence type="ECO:0000256" key="2">
    <source>
        <dbReference type="ARBA" id="ARBA00022448"/>
    </source>
</evidence>
<evidence type="ECO:0000259" key="10">
    <source>
        <dbReference type="PROSITE" id="PS51371"/>
    </source>
</evidence>
<comment type="subunit">
    <text evidence="7">The complex is probably composed of two ATP-binding proteins, two transmembrane proteins and a solute-binding protein.</text>
</comment>
<dbReference type="EMBL" id="JBIHSF010000011">
    <property type="protein sequence ID" value="MFH0263798.1"/>
    <property type="molecule type" value="Genomic_DNA"/>
</dbReference>
<keyword evidence="7" id="KW-0472">Membrane</keyword>
<keyword evidence="6" id="KW-0129">CBS domain</keyword>
<feature type="domain" description="CBS" evidence="10">
    <location>
        <begin position="282"/>
        <end position="338"/>
    </location>
</feature>
<dbReference type="EC" id="7.6.2.9" evidence="7"/>
<organism evidence="11 12">
    <name type="scientific">Vibrio barjaei</name>
    <dbReference type="NCBI Taxonomy" id="1676683"/>
    <lineage>
        <taxon>Bacteria</taxon>
        <taxon>Pseudomonadati</taxon>
        <taxon>Pseudomonadota</taxon>
        <taxon>Gammaproteobacteria</taxon>
        <taxon>Vibrionales</taxon>
        <taxon>Vibrionaceae</taxon>
        <taxon>Vibrio</taxon>
    </lineage>
</organism>
<keyword evidence="3 7" id="KW-0547">Nucleotide-binding</keyword>
<dbReference type="PANTHER" id="PTHR43869">
    <property type="entry name" value="GLYCINE BETAINE/PROLINE BETAINE TRANSPORT SYSTEM ATP-BINDING PROTEIN PROV"/>
    <property type="match status" value="1"/>
</dbReference>
<gene>
    <name evidence="11" type="ORF">ACGRH2_25660</name>
</gene>
<reference evidence="11 12" key="1">
    <citation type="submission" date="2024-10" db="EMBL/GenBank/DDBJ databases">
        <authorList>
            <person name="Yibar A."/>
            <person name="Saticioglu I.B."/>
            <person name="Duman M."/>
            <person name="Ajmi N."/>
            <person name="Gurler F."/>
            <person name="Ay H."/>
            <person name="Onuk E."/>
            <person name="Guler S."/>
            <person name="Romalde J.L."/>
        </authorList>
    </citation>
    <scope>NUCLEOTIDE SEQUENCE [LARGE SCALE GENOMIC DNA]</scope>
    <source>
        <strain evidence="11 12">1-TCBS-B</strain>
    </source>
</reference>
<dbReference type="InterPro" id="IPR051921">
    <property type="entry name" value="ABC_osmolyte_uptake_ATP-bind"/>
</dbReference>
<dbReference type="InterPro" id="IPR000644">
    <property type="entry name" value="CBS_dom"/>
</dbReference>
<dbReference type="Gene3D" id="3.40.50.300">
    <property type="entry name" value="P-loop containing nucleotide triphosphate hydrolases"/>
    <property type="match status" value="1"/>
</dbReference>
<sequence length="414" mass="46299">MTQPQPIIQIKNLYKIFGPKDKSYLQAVKDGETKDELLARTGHTLGLQDINLDVYPGEIFVVMGLSGSGKSTLIRHFNRLIDPSEGEIIVDGSDVMKLSDKDLRDFRRHKMSMVFQRFGLLPHKSVIDNVAYGLHIQGLSKTDRLAKAKEWIKTVGLEGYEEQYPSQLSGGQQQRVGLARALCTDADILLMDEAFSALDPLIRSEMQDQLIELQEKLHKTIIFITHDLDEALRLGDRIAILRDGVVVQQDKPVDILLNPADDYVEAFVKDVNRARALTVETVMQPPISRITAETLGEALTQMRRSKHDYGYVVTDEGYQGVITQEALEQVERSDYHKEIPDEMLDDVPAVKSDALLEEVIPETLDNDHPLPVVDDNGDLQGHLSKSTLADVLSDNTSENETSEEETSEPKKGAA</sequence>
<dbReference type="InterPro" id="IPR046342">
    <property type="entry name" value="CBS_dom_sf"/>
</dbReference>
<evidence type="ECO:0000256" key="1">
    <source>
        <dbReference type="ARBA" id="ARBA00005417"/>
    </source>
</evidence>
<evidence type="ECO:0000256" key="3">
    <source>
        <dbReference type="ARBA" id="ARBA00022741"/>
    </source>
</evidence>
<proteinExistence type="inferred from homology"/>
<dbReference type="Pfam" id="PF00005">
    <property type="entry name" value="ABC_tran"/>
    <property type="match status" value="1"/>
</dbReference>
<evidence type="ECO:0000313" key="11">
    <source>
        <dbReference type="EMBL" id="MFH0263798.1"/>
    </source>
</evidence>
<dbReference type="SMART" id="SM00382">
    <property type="entry name" value="AAA"/>
    <property type="match status" value="1"/>
</dbReference>
<protein>
    <recommendedName>
        <fullName evidence="7">Quaternary amine transport ATP-binding protein</fullName>
        <ecNumber evidence="7">7.6.2.9</ecNumber>
    </recommendedName>
</protein>
<feature type="domain" description="ABC transporter" evidence="9">
    <location>
        <begin position="8"/>
        <end position="268"/>
    </location>
</feature>
<feature type="region of interest" description="Disordered" evidence="8">
    <location>
        <begin position="362"/>
        <end position="414"/>
    </location>
</feature>
<evidence type="ECO:0000259" key="9">
    <source>
        <dbReference type="PROSITE" id="PS50893"/>
    </source>
</evidence>
<keyword evidence="7" id="KW-0997">Cell inner membrane</keyword>
<keyword evidence="2 7" id="KW-0813">Transport</keyword>
<dbReference type="SUPFAM" id="SSF52540">
    <property type="entry name" value="P-loop containing nucleoside triphosphate hydrolases"/>
    <property type="match status" value="1"/>
</dbReference>
<dbReference type="Gene3D" id="3.10.580.10">
    <property type="entry name" value="CBS-domain"/>
    <property type="match status" value="1"/>
</dbReference>
<evidence type="ECO:0000256" key="4">
    <source>
        <dbReference type="ARBA" id="ARBA00022840"/>
    </source>
</evidence>
<dbReference type="PROSITE" id="PS00211">
    <property type="entry name" value="ABC_TRANSPORTER_1"/>
    <property type="match status" value="1"/>
</dbReference>
<dbReference type="InterPro" id="IPR003593">
    <property type="entry name" value="AAA+_ATPase"/>
</dbReference>
<name>A0ABW7IQE9_9VIBR</name>
<evidence type="ECO:0000256" key="7">
    <source>
        <dbReference type="RuleBase" id="RU369116"/>
    </source>
</evidence>
<dbReference type="InterPro" id="IPR017871">
    <property type="entry name" value="ABC_transporter-like_CS"/>
</dbReference>
<dbReference type="InterPro" id="IPR027417">
    <property type="entry name" value="P-loop_NTPase"/>
</dbReference>
<dbReference type="NCBIfam" id="TIGR01186">
    <property type="entry name" value="proV"/>
    <property type="match status" value="1"/>
</dbReference>
<evidence type="ECO:0000256" key="5">
    <source>
        <dbReference type="ARBA" id="ARBA00022970"/>
    </source>
</evidence>
<dbReference type="InterPro" id="IPR005892">
    <property type="entry name" value="Gly-betaine_transp_ATP-bd"/>
</dbReference>
<dbReference type="InterPro" id="IPR003439">
    <property type="entry name" value="ABC_transporter-like_ATP-bd"/>
</dbReference>
<evidence type="ECO:0000256" key="6">
    <source>
        <dbReference type="PROSITE-ProRule" id="PRU00703"/>
    </source>
</evidence>
<comment type="similarity">
    <text evidence="1 7">Belongs to the ABC transporter superfamily.</text>
</comment>
<keyword evidence="4 7" id="KW-0067">ATP-binding</keyword>
<comment type="subcellular location">
    <subcellularLocation>
        <location evidence="7">Cell inner membrane</location>
        <topology evidence="7">Peripheral membrane protein</topology>
    </subcellularLocation>
</comment>
<dbReference type="RefSeq" id="WP_394630399.1">
    <property type="nucleotide sequence ID" value="NZ_JBIHSF010000011.1"/>
</dbReference>
<comment type="catalytic activity">
    <reaction evidence="7">
        <text>a quaternary ammonium(out) + ATP + H2O = a quaternary ammonium(in) + ADP + phosphate + H(+)</text>
        <dbReference type="Rhea" id="RHEA:11036"/>
        <dbReference type="ChEBI" id="CHEBI:15377"/>
        <dbReference type="ChEBI" id="CHEBI:15378"/>
        <dbReference type="ChEBI" id="CHEBI:30616"/>
        <dbReference type="ChEBI" id="CHEBI:35267"/>
        <dbReference type="ChEBI" id="CHEBI:43474"/>
        <dbReference type="ChEBI" id="CHEBI:456216"/>
    </reaction>
</comment>